<organism evidence="1 2">
    <name type="scientific">Sphingomonas montanisoli</name>
    <dbReference type="NCBI Taxonomy" id="2606412"/>
    <lineage>
        <taxon>Bacteria</taxon>
        <taxon>Pseudomonadati</taxon>
        <taxon>Pseudomonadota</taxon>
        <taxon>Alphaproteobacteria</taxon>
        <taxon>Sphingomonadales</taxon>
        <taxon>Sphingomonadaceae</taxon>
        <taxon>Sphingomonas</taxon>
    </lineage>
</organism>
<evidence type="ECO:0000313" key="2">
    <source>
        <dbReference type="Proteomes" id="UP000322077"/>
    </source>
</evidence>
<dbReference type="InterPro" id="IPR053745">
    <property type="entry name" value="Viral_Tail_Comp_sf"/>
</dbReference>
<evidence type="ECO:0000313" key="1">
    <source>
        <dbReference type="EMBL" id="TZG23890.1"/>
    </source>
</evidence>
<protein>
    <submittedName>
        <fullName evidence="1">DUF3168 domain-containing protein</fullName>
    </submittedName>
</protein>
<dbReference type="AlphaFoldDB" id="A0A5D9BYU0"/>
<proteinExistence type="predicted"/>
<dbReference type="EMBL" id="VTOU01000010">
    <property type="protein sequence ID" value="TZG23890.1"/>
    <property type="molecule type" value="Genomic_DNA"/>
</dbReference>
<dbReference type="InterPro" id="IPR021508">
    <property type="entry name" value="Gp17-like"/>
</dbReference>
<dbReference type="Proteomes" id="UP000322077">
    <property type="component" value="Unassembled WGS sequence"/>
</dbReference>
<reference evidence="1 2" key="1">
    <citation type="submission" date="2019-08" db="EMBL/GenBank/DDBJ databases">
        <authorList>
            <person name="Wang G."/>
            <person name="Xu Z."/>
        </authorList>
    </citation>
    <scope>NUCLEOTIDE SEQUENCE [LARGE SCALE GENOMIC DNA]</scope>
    <source>
        <strain evidence="1 2">ZX</strain>
    </source>
</reference>
<name>A0A5D9BYU0_9SPHN</name>
<keyword evidence="2" id="KW-1185">Reference proteome</keyword>
<dbReference type="Gene3D" id="3.30.2000.30">
    <property type="match status" value="1"/>
</dbReference>
<comment type="caution">
    <text evidence="1">The sequence shown here is derived from an EMBL/GenBank/DDBJ whole genome shotgun (WGS) entry which is preliminary data.</text>
</comment>
<dbReference type="Pfam" id="PF11367">
    <property type="entry name" value="Tail_completion_gp17"/>
    <property type="match status" value="1"/>
</dbReference>
<accession>A0A5D9BYU0</accession>
<sequence>MMSITAATRDRLKAAGAVEAIVSDRVFRDERPQGTPLPAIVLIGAGGATDYHYRGRASVQRVRIQLDCWAGSRGDADALGVAVIEAMEGAADLGSIRFVRAFVTDRRDGSDRGETIAATGAAPLAYRASIDFFVWFKEV</sequence>
<dbReference type="RefSeq" id="WP_149524183.1">
    <property type="nucleotide sequence ID" value="NZ_VTOU01000010.1"/>
</dbReference>
<gene>
    <name evidence="1" type="ORF">FYJ91_20465</name>
</gene>